<evidence type="ECO:0000313" key="10">
    <source>
        <dbReference type="Proteomes" id="UP001589862"/>
    </source>
</evidence>
<dbReference type="RefSeq" id="WP_377457736.1">
    <property type="nucleotide sequence ID" value="NZ_JBHLUB010000001.1"/>
</dbReference>
<feature type="transmembrane region" description="Helical" evidence="7">
    <location>
        <begin position="65"/>
        <end position="87"/>
    </location>
</feature>
<evidence type="ECO:0000256" key="6">
    <source>
        <dbReference type="ARBA" id="ARBA00023136"/>
    </source>
</evidence>
<dbReference type="CDD" id="cd06261">
    <property type="entry name" value="TM_PBP2"/>
    <property type="match status" value="1"/>
</dbReference>
<keyword evidence="6 7" id="KW-0472">Membrane</keyword>
<evidence type="ECO:0000256" key="3">
    <source>
        <dbReference type="ARBA" id="ARBA00022475"/>
    </source>
</evidence>
<dbReference type="PROSITE" id="PS50928">
    <property type="entry name" value="ABC_TM1"/>
    <property type="match status" value="1"/>
</dbReference>
<feature type="domain" description="ABC transmembrane type-1" evidence="8">
    <location>
        <begin position="25"/>
        <end position="219"/>
    </location>
</feature>
<dbReference type="InterPro" id="IPR051322">
    <property type="entry name" value="AA_ABC_Transporter_Permease"/>
</dbReference>
<comment type="caution">
    <text evidence="9">The sequence shown here is derived from an EMBL/GenBank/DDBJ whole genome shotgun (WGS) entry which is preliminary data.</text>
</comment>
<feature type="transmembrane region" description="Helical" evidence="7">
    <location>
        <begin position="99"/>
        <end position="117"/>
    </location>
</feature>
<keyword evidence="3" id="KW-1003">Cell membrane</keyword>
<dbReference type="Proteomes" id="UP001589862">
    <property type="component" value="Unassembled WGS sequence"/>
</dbReference>
<feature type="transmembrane region" description="Helical" evidence="7">
    <location>
        <begin position="31"/>
        <end position="53"/>
    </location>
</feature>
<keyword evidence="10" id="KW-1185">Reference proteome</keyword>
<dbReference type="EMBL" id="JBHLUB010000001">
    <property type="protein sequence ID" value="MFC0581137.1"/>
    <property type="molecule type" value="Genomic_DNA"/>
</dbReference>
<accession>A0ABV6P9T9</accession>
<dbReference type="SUPFAM" id="SSF161098">
    <property type="entry name" value="MetI-like"/>
    <property type="match status" value="1"/>
</dbReference>
<gene>
    <name evidence="9" type="ORF">ACFFFR_01865</name>
</gene>
<dbReference type="InterPro" id="IPR000515">
    <property type="entry name" value="MetI-like"/>
</dbReference>
<dbReference type="PANTHER" id="PTHR30450">
    <property type="entry name" value="ABC TRANSPORTER PERMEASE"/>
    <property type="match status" value="1"/>
</dbReference>
<protein>
    <submittedName>
        <fullName evidence="9">Methionine ABC transporter permease</fullName>
    </submittedName>
</protein>
<organism evidence="9 10">
    <name type="scientific">Micrococcoides hystricis</name>
    <dbReference type="NCBI Taxonomy" id="1572761"/>
    <lineage>
        <taxon>Bacteria</taxon>
        <taxon>Bacillati</taxon>
        <taxon>Actinomycetota</taxon>
        <taxon>Actinomycetes</taxon>
        <taxon>Micrococcales</taxon>
        <taxon>Micrococcaceae</taxon>
        <taxon>Micrococcoides</taxon>
    </lineage>
</organism>
<evidence type="ECO:0000256" key="4">
    <source>
        <dbReference type="ARBA" id="ARBA00022692"/>
    </source>
</evidence>
<dbReference type="InterPro" id="IPR035906">
    <property type="entry name" value="MetI-like_sf"/>
</dbReference>
<proteinExistence type="inferred from homology"/>
<feature type="transmembrane region" description="Helical" evidence="7">
    <location>
        <begin position="157"/>
        <end position="179"/>
    </location>
</feature>
<dbReference type="Gene3D" id="1.10.3720.10">
    <property type="entry name" value="MetI-like"/>
    <property type="match status" value="1"/>
</dbReference>
<feature type="transmembrane region" description="Helical" evidence="7">
    <location>
        <begin position="199"/>
        <end position="219"/>
    </location>
</feature>
<name>A0ABV6P9T9_9MICC</name>
<evidence type="ECO:0000256" key="1">
    <source>
        <dbReference type="ARBA" id="ARBA00004651"/>
    </source>
</evidence>
<keyword evidence="2 7" id="KW-0813">Transport</keyword>
<evidence type="ECO:0000256" key="2">
    <source>
        <dbReference type="ARBA" id="ARBA00022448"/>
    </source>
</evidence>
<reference evidence="9 10" key="1">
    <citation type="submission" date="2024-09" db="EMBL/GenBank/DDBJ databases">
        <authorList>
            <person name="Sun Q."/>
            <person name="Mori K."/>
        </authorList>
    </citation>
    <scope>NUCLEOTIDE SEQUENCE [LARGE SCALE GENOMIC DNA]</scope>
    <source>
        <strain evidence="9 10">NCAIM B.02604</strain>
    </source>
</reference>
<evidence type="ECO:0000259" key="8">
    <source>
        <dbReference type="PROSITE" id="PS50928"/>
    </source>
</evidence>
<dbReference type="PANTHER" id="PTHR30450:SF1">
    <property type="entry name" value="D-METHIONINE TRANSPORT SYSTEM PERMEASE PROTEIN METI-RELATED"/>
    <property type="match status" value="1"/>
</dbReference>
<keyword evidence="4 7" id="KW-0812">Transmembrane</keyword>
<evidence type="ECO:0000256" key="5">
    <source>
        <dbReference type="ARBA" id="ARBA00022989"/>
    </source>
</evidence>
<sequence>MHFPTEFFNDLLSHPGITKALWPAVVETLQMTGITAAMTILIGLPLGVLLNNLSPRGLTPNGPIYSVLAVIVNITRSIPFAILLMALLPVAKFLTNKTLGPVAASVSLSVAAIPFFARIVESALREVDPGKIDAALVMGSSNGQTVRKVIIPEAMPSLISGFTTTIVAVIGYTAMAGLVGGGGLGRLAYNYGFQRYETTIMIVTIVIIVLLVQLIQMIGDRLTKAVSHR</sequence>
<keyword evidence="5 7" id="KW-1133">Transmembrane helix</keyword>
<dbReference type="Pfam" id="PF00528">
    <property type="entry name" value="BPD_transp_1"/>
    <property type="match status" value="1"/>
</dbReference>
<evidence type="ECO:0000256" key="7">
    <source>
        <dbReference type="RuleBase" id="RU363032"/>
    </source>
</evidence>
<comment type="similarity">
    <text evidence="7">Belongs to the binding-protein-dependent transport system permease family.</text>
</comment>
<comment type="subcellular location">
    <subcellularLocation>
        <location evidence="1 7">Cell membrane</location>
        <topology evidence="1 7">Multi-pass membrane protein</topology>
    </subcellularLocation>
</comment>
<evidence type="ECO:0000313" key="9">
    <source>
        <dbReference type="EMBL" id="MFC0581137.1"/>
    </source>
</evidence>